<evidence type="ECO:0000313" key="3">
    <source>
        <dbReference type="WBParaSite" id="PTRK_0001023000.1"/>
    </source>
</evidence>
<accession>A0A0N4ZNW7</accession>
<proteinExistence type="predicted"/>
<dbReference type="WBParaSite" id="PTRK_0001023000.1">
    <property type="protein sequence ID" value="PTRK_0001023000.1"/>
    <property type="gene ID" value="PTRK_0001023000"/>
</dbReference>
<dbReference type="Proteomes" id="UP000038045">
    <property type="component" value="Unplaced"/>
</dbReference>
<organism evidence="2 3">
    <name type="scientific">Parastrongyloides trichosuri</name>
    <name type="common">Possum-specific nematode worm</name>
    <dbReference type="NCBI Taxonomy" id="131310"/>
    <lineage>
        <taxon>Eukaryota</taxon>
        <taxon>Metazoa</taxon>
        <taxon>Ecdysozoa</taxon>
        <taxon>Nematoda</taxon>
        <taxon>Chromadorea</taxon>
        <taxon>Rhabditida</taxon>
        <taxon>Tylenchina</taxon>
        <taxon>Panagrolaimomorpha</taxon>
        <taxon>Strongyloidoidea</taxon>
        <taxon>Strongyloididae</taxon>
        <taxon>Parastrongyloides</taxon>
    </lineage>
</organism>
<protein>
    <submittedName>
        <fullName evidence="3">ATP synthase subunit C, plastid</fullName>
    </submittedName>
</protein>
<dbReference type="AlphaFoldDB" id="A0A0N4ZNW7"/>
<keyword evidence="1" id="KW-0812">Transmembrane</keyword>
<keyword evidence="1" id="KW-0472">Membrane</keyword>
<keyword evidence="2" id="KW-1185">Reference proteome</keyword>
<evidence type="ECO:0000256" key="1">
    <source>
        <dbReference type="SAM" id="Phobius"/>
    </source>
</evidence>
<name>A0A0N4ZNW7_PARTI</name>
<evidence type="ECO:0000313" key="2">
    <source>
        <dbReference type="Proteomes" id="UP000038045"/>
    </source>
</evidence>
<sequence length="87" mass="9291">MGFSIGTIIAGSIGAGALGITALSIPFVAPAFRRVCIPYVPATPQQLSNISKALQKCKNIGSLIDLGSGDGRVVSWFFITYIFKFFY</sequence>
<dbReference type="STRING" id="131310.A0A0N4ZNW7"/>
<keyword evidence="1" id="KW-1133">Transmembrane helix</keyword>
<reference evidence="3" key="1">
    <citation type="submission" date="2017-02" db="UniProtKB">
        <authorList>
            <consortium name="WormBaseParasite"/>
        </authorList>
    </citation>
    <scope>IDENTIFICATION</scope>
</reference>
<feature type="transmembrane region" description="Helical" evidence="1">
    <location>
        <begin position="6"/>
        <end position="29"/>
    </location>
</feature>